<sequence>MSSRLALPVSAAVQRTKTAIRARWLRERFRVRRVYFHAYT</sequence>
<reference evidence="1 2" key="1">
    <citation type="journal article" date="2019" name="Philos. Trans. R. Soc. Lond., B, Biol. Sci.">
        <title>Ant behaviour and brain gene expression of defending hosts depend on the ecological success of the intruding social parasite.</title>
        <authorList>
            <person name="Kaur R."/>
            <person name="Stoldt M."/>
            <person name="Jongepier E."/>
            <person name="Feldmeyer B."/>
            <person name="Menzel F."/>
            <person name="Bornberg-Bauer E."/>
            <person name="Foitzik S."/>
        </authorList>
    </citation>
    <scope>NUCLEOTIDE SEQUENCE [LARGE SCALE GENOMIC DNA]</scope>
    <source>
        <tissue evidence="1">Whole body</tissue>
    </source>
</reference>
<accession>A0A4S2KTJ9</accession>
<protein>
    <submittedName>
        <fullName evidence="1">Uncharacterized protein</fullName>
    </submittedName>
</protein>
<dbReference type="AlphaFoldDB" id="A0A4S2KTJ9"/>
<evidence type="ECO:0000313" key="2">
    <source>
        <dbReference type="Proteomes" id="UP000310200"/>
    </source>
</evidence>
<dbReference type="Proteomes" id="UP000310200">
    <property type="component" value="Unassembled WGS sequence"/>
</dbReference>
<organism evidence="1 2">
    <name type="scientific">Temnothorax longispinosus</name>
    <dbReference type="NCBI Taxonomy" id="300112"/>
    <lineage>
        <taxon>Eukaryota</taxon>
        <taxon>Metazoa</taxon>
        <taxon>Ecdysozoa</taxon>
        <taxon>Arthropoda</taxon>
        <taxon>Hexapoda</taxon>
        <taxon>Insecta</taxon>
        <taxon>Pterygota</taxon>
        <taxon>Neoptera</taxon>
        <taxon>Endopterygota</taxon>
        <taxon>Hymenoptera</taxon>
        <taxon>Apocrita</taxon>
        <taxon>Aculeata</taxon>
        <taxon>Formicoidea</taxon>
        <taxon>Formicidae</taxon>
        <taxon>Myrmicinae</taxon>
        <taxon>Temnothorax</taxon>
    </lineage>
</organism>
<evidence type="ECO:0000313" key="1">
    <source>
        <dbReference type="EMBL" id="TGZ53295.1"/>
    </source>
</evidence>
<proteinExistence type="predicted"/>
<gene>
    <name evidence="1" type="ORF">DBV15_04299</name>
</gene>
<keyword evidence="2" id="KW-1185">Reference proteome</keyword>
<dbReference type="EMBL" id="QBLH01001066">
    <property type="protein sequence ID" value="TGZ53295.1"/>
    <property type="molecule type" value="Genomic_DNA"/>
</dbReference>
<comment type="caution">
    <text evidence="1">The sequence shown here is derived from an EMBL/GenBank/DDBJ whole genome shotgun (WGS) entry which is preliminary data.</text>
</comment>
<name>A0A4S2KTJ9_9HYME</name>